<protein>
    <submittedName>
        <fullName evidence="1">Uncharacterized protein</fullName>
    </submittedName>
</protein>
<dbReference type="EMBL" id="JJMP01000004">
    <property type="protein sequence ID" value="RYC51753.1"/>
    <property type="molecule type" value="Genomic_DNA"/>
</dbReference>
<proteinExistence type="predicted"/>
<evidence type="ECO:0000313" key="2">
    <source>
        <dbReference type="Proteomes" id="UP000290261"/>
    </source>
</evidence>
<accession>A0A444VLV7</accession>
<dbReference type="Proteomes" id="UP000290261">
    <property type="component" value="Unassembled WGS sequence"/>
</dbReference>
<name>A0A444VLV7_9FLAO</name>
<evidence type="ECO:0000313" key="1">
    <source>
        <dbReference type="EMBL" id="RYC51753.1"/>
    </source>
</evidence>
<reference evidence="1 2" key="1">
    <citation type="submission" date="2014-04" db="EMBL/GenBank/DDBJ databases">
        <title>Whole genome of Muricauda olearia.</title>
        <authorList>
            <person name="Zhang X.-H."/>
            <person name="Tang K."/>
        </authorList>
    </citation>
    <scope>NUCLEOTIDE SEQUENCE [LARGE SCALE GENOMIC DNA]</scope>
    <source>
        <strain evidence="1 2">Th120</strain>
    </source>
</reference>
<comment type="caution">
    <text evidence="1">The sequence shown here is derived from an EMBL/GenBank/DDBJ whole genome shotgun (WGS) entry which is preliminary data.</text>
</comment>
<gene>
    <name evidence="1" type="ORF">DN53_13070</name>
</gene>
<keyword evidence="2" id="KW-1185">Reference proteome</keyword>
<organism evidence="1 2">
    <name type="scientific">Flagellimonas olearia</name>
    <dbReference type="NCBI Taxonomy" id="552546"/>
    <lineage>
        <taxon>Bacteria</taxon>
        <taxon>Pseudomonadati</taxon>
        <taxon>Bacteroidota</taxon>
        <taxon>Flavobacteriia</taxon>
        <taxon>Flavobacteriales</taxon>
        <taxon>Flavobacteriaceae</taxon>
        <taxon>Flagellimonas</taxon>
    </lineage>
</organism>
<sequence>MKRDEAIKTLNNLYGLLMEINYHKLPEDYIEELNDDNDFIKSHLRNVLRQRAIAKGILNQNRYNRAYDEFIRIKKMGVDKLKELIPQQDMAELVPLFSKFEELDEKDKKAIAEDEEFLIFISALKDKIERGELD</sequence>
<dbReference type="RefSeq" id="WP_129654185.1">
    <property type="nucleotide sequence ID" value="NZ_ML142909.1"/>
</dbReference>
<dbReference type="AlphaFoldDB" id="A0A444VLV7"/>